<keyword evidence="1" id="KW-1133">Transmembrane helix</keyword>
<dbReference type="PANTHER" id="PTHR40254">
    <property type="entry name" value="BLR0577 PROTEIN"/>
    <property type="match status" value="1"/>
</dbReference>
<feature type="transmembrane region" description="Helical" evidence="1">
    <location>
        <begin position="12"/>
        <end position="33"/>
    </location>
</feature>
<dbReference type="InterPro" id="IPR052189">
    <property type="entry name" value="L-asp_N-monooxygenase_NS-form"/>
</dbReference>
<accession>A0A4R6UK74</accession>
<dbReference type="Gene3D" id="3.50.50.60">
    <property type="entry name" value="FAD/NAD(P)-binding domain"/>
    <property type="match status" value="1"/>
</dbReference>
<sequence length="467" mass="49727">MVRELMEPDPRPVIAFAGGGASAALAAVALLRATTWLRLPYRIVLVDEHGRHARGAAYSTTDDAHLLNAPVKTMSALPDQPGHLAGWLRRNGHPAGPETFPTRRVYGDYLARTLDETARWAHPYASLETRTARVESARPTAEAVELRLSGGGRLDAAALVVATGNSTEGSVLGRAAPPGTVTDPWHPREGVAALAGCERVLAVGTGLTMVDSALTLTGANPRAVVHAASRTGLLPHAHRPPLATPPGLVDLASGQNGPLPLRGLVRRLRAAVDAYPGDWRHVVDSLRPHTQTLWQGLSPDEQRCFLERLSRRWENARHRMAPETATRVTLLRATGRLRTHGGGVRGVVPAGSALRATLGDGSVVEVDAVLDCTGSAPGRAPLVARLLADGLARPDHLGLGVHTCPRGALVTPSGRVSRRLFALGPPRRGQLYETTAIPEIRDQAEQLAQRIADTVLRDRRDAPTAVV</sequence>
<dbReference type="OrthoDB" id="101972at2"/>
<dbReference type="RefSeq" id="WP_133743347.1">
    <property type="nucleotide sequence ID" value="NZ_SNYN01000028.1"/>
</dbReference>
<dbReference type="SUPFAM" id="SSF51905">
    <property type="entry name" value="FAD/NAD(P)-binding domain"/>
    <property type="match status" value="1"/>
</dbReference>
<name>A0A4R6UK74_9ACTN</name>
<evidence type="ECO:0000256" key="1">
    <source>
        <dbReference type="SAM" id="Phobius"/>
    </source>
</evidence>
<reference evidence="3 4" key="1">
    <citation type="submission" date="2019-03" db="EMBL/GenBank/DDBJ databases">
        <title>Genomic Encyclopedia of Type Strains, Phase IV (KMG-IV): sequencing the most valuable type-strain genomes for metagenomic binning, comparative biology and taxonomic classification.</title>
        <authorList>
            <person name="Goeker M."/>
        </authorList>
    </citation>
    <scope>NUCLEOTIDE SEQUENCE [LARGE SCALE GENOMIC DNA]</scope>
    <source>
        <strain evidence="3 4">DSM 46770</strain>
    </source>
</reference>
<comment type="caution">
    <text evidence="3">The sequence shown here is derived from an EMBL/GenBank/DDBJ whole genome shotgun (WGS) entry which is preliminary data.</text>
</comment>
<feature type="domain" description="FAD-dependent urate hydroxylase HpyO/Asp monooxygenase CreE-like FAD/NAD(P)-binding" evidence="2">
    <location>
        <begin position="16"/>
        <end position="165"/>
    </location>
</feature>
<dbReference type="EMBL" id="SNYN01000028">
    <property type="protein sequence ID" value="TDQ45869.1"/>
    <property type="molecule type" value="Genomic_DNA"/>
</dbReference>
<organism evidence="3 4">
    <name type="scientific">Actinorugispora endophytica</name>
    <dbReference type="NCBI Taxonomy" id="1605990"/>
    <lineage>
        <taxon>Bacteria</taxon>
        <taxon>Bacillati</taxon>
        <taxon>Actinomycetota</taxon>
        <taxon>Actinomycetes</taxon>
        <taxon>Streptosporangiales</taxon>
        <taxon>Nocardiopsidaceae</taxon>
        <taxon>Actinorugispora</taxon>
    </lineage>
</organism>
<evidence type="ECO:0000313" key="4">
    <source>
        <dbReference type="Proteomes" id="UP000295281"/>
    </source>
</evidence>
<keyword evidence="1" id="KW-0472">Membrane</keyword>
<protein>
    <submittedName>
        <fullName evidence="3">Putative NAD(P)/FAD-binding protein YdhS</fullName>
    </submittedName>
</protein>
<proteinExistence type="predicted"/>
<dbReference type="InterPro" id="IPR038732">
    <property type="entry name" value="HpyO/CreE_NAD-binding"/>
</dbReference>
<dbReference type="AlphaFoldDB" id="A0A4R6UK74"/>
<keyword evidence="1" id="KW-0812">Transmembrane</keyword>
<dbReference type="InterPro" id="IPR036188">
    <property type="entry name" value="FAD/NAD-bd_sf"/>
</dbReference>
<evidence type="ECO:0000313" key="3">
    <source>
        <dbReference type="EMBL" id="TDQ45869.1"/>
    </source>
</evidence>
<dbReference type="Proteomes" id="UP000295281">
    <property type="component" value="Unassembled WGS sequence"/>
</dbReference>
<gene>
    <name evidence="3" type="ORF">EV190_12826</name>
</gene>
<dbReference type="Pfam" id="PF13454">
    <property type="entry name" value="NAD_binding_9"/>
    <property type="match status" value="1"/>
</dbReference>
<dbReference type="PANTHER" id="PTHR40254:SF1">
    <property type="entry name" value="BLR0577 PROTEIN"/>
    <property type="match status" value="1"/>
</dbReference>
<keyword evidence="4" id="KW-1185">Reference proteome</keyword>
<evidence type="ECO:0000259" key="2">
    <source>
        <dbReference type="Pfam" id="PF13454"/>
    </source>
</evidence>